<organism evidence="2">
    <name type="scientific">Myoviridae sp. ctk251</name>
    <dbReference type="NCBI Taxonomy" id="2826689"/>
    <lineage>
        <taxon>Viruses</taxon>
        <taxon>Duplodnaviria</taxon>
        <taxon>Heunggongvirae</taxon>
        <taxon>Uroviricota</taxon>
        <taxon>Caudoviricetes</taxon>
    </lineage>
</organism>
<dbReference type="SMART" id="SM00530">
    <property type="entry name" value="HTH_XRE"/>
    <property type="match status" value="1"/>
</dbReference>
<dbReference type="PROSITE" id="PS50943">
    <property type="entry name" value="HTH_CROC1"/>
    <property type="match status" value="1"/>
</dbReference>
<dbReference type="InterPro" id="IPR010982">
    <property type="entry name" value="Lambda_DNA-bd_dom_sf"/>
</dbReference>
<dbReference type="Gene3D" id="1.10.260.40">
    <property type="entry name" value="lambda repressor-like DNA-binding domains"/>
    <property type="match status" value="1"/>
</dbReference>
<name>A0A8S5MSH6_9CAUD</name>
<dbReference type="CDD" id="cd00093">
    <property type="entry name" value="HTH_XRE"/>
    <property type="match status" value="1"/>
</dbReference>
<dbReference type="SUPFAM" id="SSF47413">
    <property type="entry name" value="lambda repressor-like DNA-binding domains"/>
    <property type="match status" value="1"/>
</dbReference>
<dbReference type="InterPro" id="IPR001387">
    <property type="entry name" value="Cro/C1-type_HTH"/>
</dbReference>
<sequence>MEFTIKQARNYSSRTQAEMAKELGVSLPTYREYEHGNIQMKVETAKLFAKVVNVPFENIIFCN</sequence>
<proteinExistence type="predicted"/>
<accession>A0A8S5MSH6</accession>
<dbReference type="GO" id="GO:0003677">
    <property type="term" value="F:DNA binding"/>
    <property type="evidence" value="ECO:0007669"/>
    <property type="project" value="InterPro"/>
</dbReference>
<feature type="domain" description="HTH cro/C1-type" evidence="1">
    <location>
        <begin position="5"/>
        <end position="59"/>
    </location>
</feature>
<dbReference type="Pfam" id="PF01381">
    <property type="entry name" value="HTH_3"/>
    <property type="match status" value="1"/>
</dbReference>
<dbReference type="EMBL" id="BK014979">
    <property type="protein sequence ID" value="DAD85262.1"/>
    <property type="molecule type" value="Genomic_DNA"/>
</dbReference>
<reference evidence="2" key="1">
    <citation type="journal article" date="2021" name="Proc. Natl. Acad. Sci. U.S.A.">
        <title>A Catalog of Tens of Thousands of Viruses from Human Metagenomes Reveals Hidden Associations with Chronic Diseases.</title>
        <authorList>
            <person name="Tisza M.J."/>
            <person name="Buck C.B."/>
        </authorList>
    </citation>
    <scope>NUCLEOTIDE SEQUENCE</scope>
    <source>
        <strain evidence="2">Ctk251</strain>
    </source>
</reference>
<evidence type="ECO:0000259" key="1">
    <source>
        <dbReference type="PROSITE" id="PS50943"/>
    </source>
</evidence>
<evidence type="ECO:0000313" key="2">
    <source>
        <dbReference type="EMBL" id="DAD85262.1"/>
    </source>
</evidence>
<protein>
    <submittedName>
        <fullName evidence="2">Helix-turn-helix domain protein</fullName>
    </submittedName>
</protein>